<evidence type="ECO:0000259" key="2">
    <source>
        <dbReference type="PROSITE" id="PS50017"/>
    </source>
</evidence>
<protein>
    <recommendedName>
        <fullName evidence="2">Death domain-containing protein</fullName>
    </recommendedName>
</protein>
<dbReference type="CDD" id="cd01670">
    <property type="entry name" value="Death"/>
    <property type="match status" value="1"/>
</dbReference>
<keyword evidence="4" id="KW-1185">Reference proteome</keyword>
<reference evidence="3 4" key="1">
    <citation type="submission" date="2022-05" db="EMBL/GenBank/DDBJ databases">
        <authorList>
            <consortium name="Genoscope - CEA"/>
            <person name="William W."/>
        </authorList>
    </citation>
    <scope>NUCLEOTIDE SEQUENCE [LARGE SCALE GENOMIC DNA]</scope>
</reference>
<dbReference type="AlphaFoldDB" id="A0AAU9XLB6"/>
<dbReference type="InterPro" id="IPR000488">
    <property type="entry name" value="Death_dom"/>
</dbReference>
<dbReference type="InterPro" id="IPR016729">
    <property type="entry name" value="FADD"/>
</dbReference>
<dbReference type="EMBL" id="CALNXJ010000048">
    <property type="protein sequence ID" value="CAH3150949.1"/>
    <property type="molecule type" value="Genomic_DNA"/>
</dbReference>
<evidence type="ECO:0000313" key="3">
    <source>
        <dbReference type="EMBL" id="CAH3150949.1"/>
    </source>
</evidence>
<dbReference type="Gene3D" id="1.10.533.10">
    <property type="entry name" value="Death Domain, Fas"/>
    <property type="match status" value="1"/>
</dbReference>
<dbReference type="PANTHER" id="PTHR15077:SF9">
    <property type="entry name" value="C-TERMINAL OF ROC (COR) DOMAIN-CONTAINING PROTEIN"/>
    <property type="match status" value="1"/>
</dbReference>
<name>A0AAU9XLB6_9CNID</name>
<feature type="region of interest" description="Disordered" evidence="1">
    <location>
        <begin position="1"/>
        <end position="28"/>
    </location>
</feature>
<dbReference type="InterPro" id="IPR011029">
    <property type="entry name" value="DEATH-like_dom_sf"/>
</dbReference>
<accession>A0AAU9XLB6</accession>
<dbReference type="InterPro" id="IPR011992">
    <property type="entry name" value="EF-hand-dom_pair"/>
</dbReference>
<proteinExistence type="predicted"/>
<dbReference type="Pfam" id="PF00531">
    <property type="entry name" value="Death"/>
    <property type="match status" value="1"/>
</dbReference>
<dbReference type="PANTHER" id="PTHR15077">
    <property type="entry name" value="FAS-ASSOCIATING DEATH DOMAIN-CONTAINING PROTEIN FADD"/>
    <property type="match status" value="1"/>
</dbReference>
<dbReference type="PROSITE" id="PS50017">
    <property type="entry name" value="DEATH_DOMAIN"/>
    <property type="match status" value="1"/>
</dbReference>
<evidence type="ECO:0000256" key="1">
    <source>
        <dbReference type="SAM" id="MobiDB-lite"/>
    </source>
</evidence>
<sequence length="310" mass="35533">MFKFLRGQKKQQNTENAGIPDPPAPDTINYENAESGLEEVLKPLFLREEPISPEEFAMLVAEAERLWARFQQLGPNDEQTLPNEAFQQHLFTSDPFARQILRTFPRDENGSVNFHVFVGVFKWWKTAPLDKKLAGIFKLLNKSQPLDVPVLQQILMSLDSSIDEETAKSRAELLVKTLDDKDQGYIDADQWVNWILQFPEDEVTKLTKFSIIPEELDTAAPHSRPETEHVSAISDELLIDIAGKIGEKDWTPLARELGFTKQEIREVKRQNPHRSREQIYQVLILWRQKLGREATVAALEQSLSNSGMQT</sequence>
<dbReference type="Gene3D" id="1.10.238.10">
    <property type="entry name" value="EF-hand"/>
    <property type="match status" value="1"/>
</dbReference>
<feature type="domain" description="Death" evidence="2">
    <location>
        <begin position="249"/>
        <end position="310"/>
    </location>
</feature>
<organism evidence="3 4">
    <name type="scientific">Pocillopora meandrina</name>
    <dbReference type="NCBI Taxonomy" id="46732"/>
    <lineage>
        <taxon>Eukaryota</taxon>
        <taxon>Metazoa</taxon>
        <taxon>Cnidaria</taxon>
        <taxon>Anthozoa</taxon>
        <taxon>Hexacorallia</taxon>
        <taxon>Scleractinia</taxon>
        <taxon>Astrocoeniina</taxon>
        <taxon>Pocilloporidae</taxon>
        <taxon>Pocillopora</taxon>
    </lineage>
</organism>
<evidence type="ECO:0000313" key="4">
    <source>
        <dbReference type="Proteomes" id="UP001159428"/>
    </source>
</evidence>
<gene>
    <name evidence="3" type="ORF">PMEA_00025023</name>
</gene>
<comment type="caution">
    <text evidence="3">The sequence shown here is derived from an EMBL/GenBank/DDBJ whole genome shotgun (WGS) entry which is preliminary data.</text>
</comment>
<dbReference type="SUPFAM" id="SSF47473">
    <property type="entry name" value="EF-hand"/>
    <property type="match status" value="1"/>
</dbReference>
<dbReference type="SUPFAM" id="SSF47986">
    <property type="entry name" value="DEATH domain"/>
    <property type="match status" value="1"/>
</dbReference>
<dbReference type="Proteomes" id="UP001159428">
    <property type="component" value="Unassembled WGS sequence"/>
</dbReference>
<dbReference type="GO" id="GO:0007165">
    <property type="term" value="P:signal transduction"/>
    <property type="evidence" value="ECO:0007669"/>
    <property type="project" value="InterPro"/>
</dbReference>